<feature type="compositionally biased region" description="Basic and acidic residues" evidence="2">
    <location>
        <begin position="357"/>
        <end position="366"/>
    </location>
</feature>
<evidence type="ECO:0000313" key="4">
    <source>
        <dbReference type="Proteomes" id="UP001595075"/>
    </source>
</evidence>
<dbReference type="EMBL" id="JAZHXI010000001">
    <property type="protein sequence ID" value="KAL2075814.1"/>
    <property type="molecule type" value="Genomic_DNA"/>
</dbReference>
<evidence type="ECO:0000256" key="2">
    <source>
        <dbReference type="SAM" id="MobiDB-lite"/>
    </source>
</evidence>
<keyword evidence="1" id="KW-0175">Coiled coil</keyword>
<sequence>MSNHDSTDISMADRDLMEENRRLKDALEECKAELIELLQDDTKVSDATIIDGYRILCDSIEQWIGSVSHSEEDDFFSVRFEKILERERRNPQGILNDLDLLHGLKEPTLSSKNWADLLERQDSSNLVILSVVIWNHLDSNIFKKEFPIGTTGDVHVEVEESKSGSKEVLYPGQTTLFRSMLEVMERKYRNREGSRRVDKWRSETLSAIVETSGFQAHQTQKIKDIERTLLNKLDDWISHSTLDSSASELLQDIIVPAVKLHQDMKCSGTDYDLSHAGYRRGESPASAGFWTAKDIKTWTELSKTDLDWVAFHHQFPGLYRLDTSGPVELTRPIIIVVMKRDLPPPSVVDATQNISRRVVESPDRTESSQSDSQRTSQRKDSKSESRRKGRKQKHKEDYLYDALESDQPENRSEYRSREGSPKKVGKPALCSKSHMHHSASETRPHRSRRGSTAPGLPAHGTQDIDQITVEEEPEDGEGYHTSRTYTTQLSSKSVASTQSPEGARPLPGERKKSTSKSFLKRFTGLGSSEASSRDRSGTLMGYEVSFTPQTDKPSVHGPKRLPPTPQPKDY</sequence>
<organism evidence="3 4">
    <name type="scientific">Oculimacula yallundae</name>
    <dbReference type="NCBI Taxonomy" id="86028"/>
    <lineage>
        <taxon>Eukaryota</taxon>
        <taxon>Fungi</taxon>
        <taxon>Dikarya</taxon>
        <taxon>Ascomycota</taxon>
        <taxon>Pezizomycotina</taxon>
        <taxon>Leotiomycetes</taxon>
        <taxon>Helotiales</taxon>
        <taxon>Ploettnerulaceae</taxon>
        <taxon>Oculimacula</taxon>
    </lineage>
</organism>
<proteinExistence type="predicted"/>
<feature type="coiled-coil region" evidence="1">
    <location>
        <begin position="9"/>
        <end position="40"/>
    </location>
</feature>
<feature type="compositionally biased region" description="Pro residues" evidence="2">
    <location>
        <begin position="560"/>
        <end position="570"/>
    </location>
</feature>
<gene>
    <name evidence="3" type="ORF">VTL71DRAFT_757</name>
</gene>
<evidence type="ECO:0000256" key="1">
    <source>
        <dbReference type="SAM" id="Coils"/>
    </source>
</evidence>
<accession>A0ABR4D3A1</accession>
<feature type="region of interest" description="Disordered" evidence="2">
    <location>
        <begin position="345"/>
        <end position="570"/>
    </location>
</feature>
<protein>
    <submittedName>
        <fullName evidence="3">Uncharacterized protein</fullName>
    </submittedName>
</protein>
<dbReference type="Proteomes" id="UP001595075">
    <property type="component" value="Unassembled WGS sequence"/>
</dbReference>
<evidence type="ECO:0000313" key="3">
    <source>
        <dbReference type="EMBL" id="KAL2075814.1"/>
    </source>
</evidence>
<name>A0ABR4D3A1_9HELO</name>
<comment type="caution">
    <text evidence="3">The sequence shown here is derived from an EMBL/GenBank/DDBJ whole genome shotgun (WGS) entry which is preliminary data.</text>
</comment>
<feature type="compositionally biased region" description="Basic and acidic residues" evidence="2">
    <location>
        <begin position="377"/>
        <end position="386"/>
    </location>
</feature>
<feature type="compositionally biased region" description="Polar residues" evidence="2">
    <location>
        <begin position="481"/>
        <end position="500"/>
    </location>
</feature>
<reference evidence="3 4" key="1">
    <citation type="journal article" date="2024" name="Commun. Biol.">
        <title>Comparative genomic analysis of thermophilic fungi reveals convergent evolutionary adaptations and gene losses.</title>
        <authorList>
            <person name="Steindorff A.S."/>
            <person name="Aguilar-Pontes M.V."/>
            <person name="Robinson A.J."/>
            <person name="Andreopoulos B."/>
            <person name="LaButti K."/>
            <person name="Kuo A."/>
            <person name="Mondo S."/>
            <person name="Riley R."/>
            <person name="Otillar R."/>
            <person name="Haridas S."/>
            <person name="Lipzen A."/>
            <person name="Grimwood J."/>
            <person name="Schmutz J."/>
            <person name="Clum A."/>
            <person name="Reid I.D."/>
            <person name="Moisan M.C."/>
            <person name="Butler G."/>
            <person name="Nguyen T.T.M."/>
            <person name="Dewar K."/>
            <person name="Conant G."/>
            <person name="Drula E."/>
            <person name="Henrissat B."/>
            <person name="Hansel C."/>
            <person name="Singer S."/>
            <person name="Hutchinson M.I."/>
            <person name="de Vries R.P."/>
            <person name="Natvig D.O."/>
            <person name="Powell A.J."/>
            <person name="Tsang A."/>
            <person name="Grigoriev I.V."/>
        </authorList>
    </citation>
    <scope>NUCLEOTIDE SEQUENCE [LARGE SCALE GENOMIC DNA]</scope>
    <source>
        <strain evidence="3 4">CBS 494.80</strain>
    </source>
</reference>
<feature type="compositionally biased region" description="Basic and acidic residues" evidence="2">
    <location>
        <begin position="408"/>
        <end position="421"/>
    </location>
</feature>
<keyword evidence="4" id="KW-1185">Reference proteome</keyword>